<dbReference type="AlphaFoldDB" id="A0AAE0U0C4"/>
<dbReference type="EMBL" id="JAULSW010000004">
    <property type="protein sequence ID" value="KAK3386181.1"/>
    <property type="molecule type" value="Genomic_DNA"/>
</dbReference>
<sequence>MATQQQQEKASLVAGFLNSTAPKFHPLFDSPSELNMSTMQYDMQSIHDLRSTLQFQPLVSKFGNFTTDLTNCSWEQVHQELQKARIAAVESERRGKDPRKNPVRWFWRGLGATSTVLEPGLAAIPDEPPGLCVLKGGLALVFSLARHSELNRLTVLAALETLPNIVEIAQNKMKTFPVESGNPKSIELHKRIQILQARLLETLPLLINKLVPGSFTKTLKKPFGKWQIDQLLEHVTVCSESVRVCSDSIVEDTILGTYENTKDIKTMMIQILEQQRIMQMQIGAAGKTHLFHLLLDDMSQGFGMEQADFSSVGSTALPGYTAQDLLRIIEVHHLRAEADSALALRKGDSFEVVDTERAAYMIKAPQVRTLLFGASTHSVVAVDGHFDTMKMGQLSPLSHICAMITQLLKQQSENSSAAAAAAMNFPGSPQVEKGPPPAPPPRSVVLEYYCSLHIAEDDDLQGPQGLIRCLTTQLILSLLANGWMGPDEAVNLPHLRENGEEELLNSRDLGAVYRLFIALIRIVPQGVSIYCIIDGLSIYERQDPWQGDYNDVMATLIEATAVSKSRDGRPGLKLLLTSPTLSRWLSNFVPPGQKVSLRNRDGSGNWRGGGRGGLMNMARAATMANTGFVGSGGFQTDEYGRTVMGEGYDRRSST</sequence>
<reference evidence="1" key="2">
    <citation type="submission" date="2023-06" db="EMBL/GenBank/DDBJ databases">
        <authorList>
            <consortium name="Lawrence Berkeley National Laboratory"/>
            <person name="Haridas S."/>
            <person name="Hensen N."/>
            <person name="Bonometti L."/>
            <person name="Westerberg I."/>
            <person name="Brannstrom I.O."/>
            <person name="Guillou S."/>
            <person name="Cros-Aarteil S."/>
            <person name="Calhoun S."/>
            <person name="Kuo A."/>
            <person name="Mondo S."/>
            <person name="Pangilinan J."/>
            <person name="Riley R."/>
            <person name="LaButti K."/>
            <person name="Andreopoulos B."/>
            <person name="Lipzen A."/>
            <person name="Chen C."/>
            <person name="Yanf M."/>
            <person name="Daum C."/>
            <person name="Ng V."/>
            <person name="Clum A."/>
            <person name="Steindorff A."/>
            <person name="Ohm R."/>
            <person name="Martin F."/>
            <person name="Silar P."/>
            <person name="Natvig D."/>
            <person name="Lalanne C."/>
            <person name="Gautier V."/>
            <person name="Ament-velasquez S.L."/>
            <person name="Kruys A."/>
            <person name="Hutchinson M.I."/>
            <person name="Powell A.J."/>
            <person name="Barry K."/>
            <person name="Miller A.N."/>
            <person name="Grigoriev I.V."/>
            <person name="Debuchy R."/>
            <person name="Gladieux P."/>
            <person name="Thoren M.H."/>
            <person name="Johannesson H."/>
        </authorList>
    </citation>
    <scope>NUCLEOTIDE SEQUENCE</scope>
    <source>
        <strain evidence="1">CBS 232.78</strain>
    </source>
</reference>
<proteinExistence type="predicted"/>
<name>A0AAE0U0C4_9PEZI</name>
<dbReference type="Proteomes" id="UP001285441">
    <property type="component" value="Unassembled WGS sequence"/>
</dbReference>
<dbReference type="PANTHER" id="PTHR40619:SF3">
    <property type="entry name" value="FUNGAL STAND N-TERMINAL GOODBYE DOMAIN-CONTAINING PROTEIN"/>
    <property type="match status" value="1"/>
</dbReference>
<dbReference type="PANTHER" id="PTHR40619">
    <property type="entry name" value="FUNGAL STAND N-TERMINAL GOODBYE DOMAIN-CONTAINING PROTEIN"/>
    <property type="match status" value="1"/>
</dbReference>
<comment type="caution">
    <text evidence="1">The sequence shown here is derived from an EMBL/GenBank/DDBJ whole genome shotgun (WGS) entry which is preliminary data.</text>
</comment>
<accession>A0AAE0U0C4</accession>
<evidence type="ECO:0000313" key="1">
    <source>
        <dbReference type="EMBL" id="KAK3386181.1"/>
    </source>
</evidence>
<reference evidence="1" key="1">
    <citation type="journal article" date="2023" name="Mol. Phylogenet. Evol.">
        <title>Genome-scale phylogeny and comparative genomics of the fungal order Sordariales.</title>
        <authorList>
            <person name="Hensen N."/>
            <person name="Bonometti L."/>
            <person name="Westerberg I."/>
            <person name="Brannstrom I.O."/>
            <person name="Guillou S."/>
            <person name="Cros-Aarteil S."/>
            <person name="Calhoun S."/>
            <person name="Haridas S."/>
            <person name="Kuo A."/>
            <person name="Mondo S."/>
            <person name="Pangilinan J."/>
            <person name="Riley R."/>
            <person name="LaButti K."/>
            <person name="Andreopoulos B."/>
            <person name="Lipzen A."/>
            <person name="Chen C."/>
            <person name="Yan M."/>
            <person name="Daum C."/>
            <person name="Ng V."/>
            <person name="Clum A."/>
            <person name="Steindorff A."/>
            <person name="Ohm R.A."/>
            <person name="Martin F."/>
            <person name="Silar P."/>
            <person name="Natvig D.O."/>
            <person name="Lalanne C."/>
            <person name="Gautier V."/>
            <person name="Ament-Velasquez S.L."/>
            <person name="Kruys A."/>
            <person name="Hutchinson M.I."/>
            <person name="Powell A.J."/>
            <person name="Barry K."/>
            <person name="Miller A.N."/>
            <person name="Grigoriev I.V."/>
            <person name="Debuchy R."/>
            <person name="Gladieux P."/>
            <person name="Hiltunen Thoren M."/>
            <person name="Johannesson H."/>
        </authorList>
    </citation>
    <scope>NUCLEOTIDE SEQUENCE</scope>
    <source>
        <strain evidence="1">CBS 232.78</strain>
    </source>
</reference>
<evidence type="ECO:0000313" key="2">
    <source>
        <dbReference type="Proteomes" id="UP001285441"/>
    </source>
</evidence>
<organism evidence="1 2">
    <name type="scientific">Podospora didyma</name>
    <dbReference type="NCBI Taxonomy" id="330526"/>
    <lineage>
        <taxon>Eukaryota</taxon>
        <taxon>Fungi</taxon>
        <taxon>Dikarya</taxon>
        <taxon>Ascomycota</taxon>
        <taxon>Pezizomycotina</taxon>
        <taxon>Sordariomycetes</taxon>
        <taxon>Sordariomycetidae</taxon>
        <taxon>Sordariales</taxon>
        <taxon>Podosporaceae</taxon>
        <taxon>Podospora</taxon>
    </lineage>
</organism>
<gene>
    <name evidence="1" type="ORF">B0H63DRAFT_192787</name>
</gene>
<keyword evidence="2" id="KW-1185">Reference proteome</keyword>
<protein>
    <submittedName>
        <fullName evidence="1">Uncharacterized protein</fullName>
    </submittedName>
</protein>